<dbReference type="PANTHER" id="PTHR46268:SF6">
    <property type="entry name" value="UNIVERSAL STRESS PROTEIN UP12"/>
    <property type="match status" value="1"/>
</dbReference>
<dbReference type="PRINTS" id="PR01438">
    <property type="entry name" value="UNVRSLSTRESS"/>
</dbReference>
<gene>
    <name evidence="4" type="ORF">LMG23994_06106</name>
</gene>
<proteinExistence type="inferred from homology"/>
<keyword evidence="5" id="KW-1185">Reference proteome</keyword>
<feature type="compositionally biased region" description="Pro residues" evidence="2">
    <location>
        <begin position="238"/>
        <end position="249"/>
    </location>
</feature>
<dbReference type="InterPro" id="IPR014729">
    <property type="entry name" value="Rossmann-like_a/b/a_fold"/>
</dbReference>
<evidence type="ECO:0000256" key="2">
    <source>
        <dbReference type="SAM" id="MobiDB-lite"/>
    </source>
</evidence>
<protein>
    <recommendedName>
        <fullName evidence="3">UspA domain-containing protein</fullName>
    </recommendedName>
</protein>
<name>A0ABN7ZPK0_9BURK</name>
<dbReference type="SUPFAM" id="SSF52402">
    <property type="entry name" value="Adenine nucleotide alpha hydrolases-like"/>
    <property type="match status" value="1"/>
</dbReference>
<organism evidence="4 5">
    <name type="scientific">Cupriavidus pinatubonensis</name>
    <dbReference type="NCBI Taxonomy" id="248026"/>
    <lineage>
        <taxon>Bacteria</taxon>
        <taxon>Pseudomonadati</taxon>
        <taxon>Pseudomonadota</taxon>
        <taxon>Betaproteobacteria</taxon>
        <taxon>Burkholderiales</taxon>
        <taxon>Burkholderiaceae</taxon>
        <taxon>Cupriavidus</taxon>
    </lineage>
</organism>
<dbReference type="Gene3D" id="3.40.50.620">
    <property type="entry name" value="HUPs"/>
    <property type="match status" value="1"/>
</dbReference>
<accession>A0ABN7ZPK0</accession>
<dbReference type="InterPro" id="IPR006015">
    <property type="entry name" value="Universal_stress_UspA"/>
</dbReference>
<feature type="region of interest" description="Disordered" evidence="2">
    <location>
        <begin position="233"/>
        <end position="257"/>
    </location>
</feature>
<comment type="caution">
    <text evidence="4">The sequence shown here is derived from an EMBL/GenBank/DDBJ whole genome shotgun (WGS) entry which is preliminary data.</text>
</comment>
<evidence type="ECO:0000256" key="1">
    <source>
        <dbReference type="ARBA" id="ARBA00008791"/>
    </source>
</evidence>
<evidence type="ECO:0000259" key="3">
    <source>
        <dbReference type="Pfam" id="PF00582"/>
    </source>
</evidence>
<dbReference type="PANTHER" id="PTHR46268">
    <property type="entry name" value="STRESS RESPONSE PROTEIN NHAX"/>
    <property type="match status" value="1"/>
</dbReference>
<evidence type="ECO:0000313" key="4">
    <source>
        <dbReference type="EMBL" id="CAG9186190.1"/>
    </source>
</evidence>
<dbReference type="Pfam" id="PF00582">
    <property type="entry name" value="Usp"/>
    <property type="match status" value="1"/>
</dbReference>
<feature type="domain" description="UspA" evidence="3">
    <location>
        <begin position="85"/>
        <end position="223"/>
    </location>
</feature>
<reference evidence="4 5" key="1">
    <citation type="submission" date="2021-08" db="EMBL/GenBank/DDBJ databases">
        <authorList>
            <person name="Peeters C."/>
        </authorList>
    </citation>
    <scope>NUCLEOTIDE SEQUENCE [LARGE SCALE GENOMIC DNA]</scope>
    <source>
        <strain evidence="4 5">LMG 23994</strain>
    </source>
</reference>
<dbReference type="Proteomes" id="UP000701702">
    <property type="component" value="Unassembled WGS sequence"/>
</dbReference>
<sequence length="257" mass="27935">MQCRHAMSQTGHIQPCDYSRRPRTLAQASKLVGGVARANFYGIFTCLGQFLRQAVRPLTYAQIVVIGNRVVTHRFATGNSETMIKILVPVDGSECALAAVRHAAFLYREGSISEVVLLNVQAPLERGRASAFHSFAELRAYECRQGEFVLSRACEILEDFGVRFSAIIGLGKAARTIVSAAASTRCDSIVMGASLWSQIKACMGGGLPAQVMRRTSVPVTVVKSSRAADTTMELLQPQPQPPRQRPPPQLVDYPSAS</sequence>
<evidence type="ECO:0000313" key="5">
    <source>
        <dbReference type="Proteomes" id="UP000701702"/>
    </source>
</evidence>
<dbReference type="InterPro" id="IPR006016">
    <property type="entry name" value="UspA"/>
</dbReference>
<dbReference type="EMBL" id="CAJZAF010000048">
    <property type="protein sequence ID" value="CAG9186190.1"/>
    <property type="molecule type" value="Genomic_DNA"/>
</dbReference>
<dbReference type="CDD" id="cd00293">
    <property type="entry name" value="USP-like"/>
    <property type="match status" value="1"/>
</dbReference>
<comment type="similarity">
    <text evidence="1">Belongs to the universal stress protein A family.</text>
</comment>